<sequence length="83" mass="8834">MGTEGRRNIGFSSRENIGGSSIGNGGCKGDAAKCRDPIDVFVEPADRRQSVASHRASADPKFLDRLFGEEGQKKSNSAADHLV</sequence>
<evidence type="ECO:0000256" key="1">
    <source>
        <dbReference type="SAM" id="MobiDB-lite"/>
    </source>
</evidence>
<keyword evidence="3" id="KW-1185">Reference proteome</keyword>
<reference evidence="2 3" key="1">
    <citation type="journal article" date="2016" name="Syst. Appl. Microbiol.">
        <title>Pararhizobium polonicum sp. nov. isolated from tumors on stone fruit rootstocks.</title>
        <authorList>
            <person name="Pulawska J."/>
            <person name="Kuzmanovic N."/>
            <person name="Willems A."/>
            <person name="Pothier J.F."/>
        </authorList>
    </citation>
    <scope>NUCLEOTIDE SEQUENCE [LARGE SCALE GENOMIC DNA]</scope>
    <source>
        <strain evidence="2 3">F5.1</strain>
    </source>
</reference>
<evidence type="ECO:0000313" key="2">
    <source>
        <dbReference type="EMBL" id="OBZ95748.1"/>
    </source>
</evidence>
<dbReference type="STRING" id="1612624.ADU59_10335"/>
<dbReference type="EMBL" id="LGLV01000006">
    <property type="protein sequence ID" value="OBZ95748.1"/>
    <property type="molecule type" value="Genomic_DNA"/>
</dbReference>
<name>A0A1C7P3C5_9HYPH</name>
<dbReference type="Proteomes" id="UP000093111">
    <property type="component" value="Unassembled WGS sequence"/>
</dbReference>
<dbReference type="AlphaFoldDB" id="A0A1C7P3C5"/>
<comment type="caution">
    <text evidence="2">The sequence shown here is derived from an EMBL/GenBank/DDBJ whole genome shotgun (WGS) entry which is preliminary data.</text>
</comment>
<feature type="region of interest" description="Disordered" evidence="1">
    <location>
        <begin position="45"/>
        <end position="83"/>
    </location>
</feature>
<evidence type="ECO:0000313" key="3">
    <source>
        <dbReference type="Proteomes" id="UP000093111"/>
    </source>
</evidence>
<feature type="region of interest" description="Disordered" evidence="1">
    <location>
        <begin position="1"/>
        <end position="29"/>
    </location>
</feature>
<feature type="compositionally biased region" description="Polar residues" evidence="1">
    <location>
        <begin position="74"/>
        <end position="83"/>
    </location>
</feature>
<proteinExistence type="predicted"/>
<gene>
    <name evidence="2" type="ORF">ADU59_10335</name>
</gene>
<organism evidence="2 3">
    <name type="scientific">Pararhizobium polonicum</name>
    <dbReference type="NCBI Taxonomy" id="1612624"/>
    <lineage>
        <taxon>Bacteria</taxon>
        <taxon>Pseudomonadati</taxon>
        <taxon>Pseudomonadota</taxon>
        <taxon>Alphaproteobacteria</taxon>
        <taxon>Hyphomicrobiales</taxon>
        <taxon>Rhizobiaceae</taxon>
        <taxon>Rhizobium/Agrobacterium group</taxon>
        <taxon>Pararhizobium</taxon>
    </lineage>
</organism>
<protein>
    <submittedName>
        <fullName evidence="2">Uncharacterized protein</fullName>
    </submittedName>
</protein>
<accession>A0A1C7P3C5</accession>
<feature type="compositionally biased region" description="Basic and acidic residues" evidence="1">
    <location>
        <begin position="56"/>
        <end position="73"/>
    </location>
</feature>